<dbReference type="InterPro" id="IPR026298">
    <property type="entry name" value="Bcl-2_fam"/>
</dbReference>
<dbReference type="GO" id="GO:0015267">
    <property type="term" value="F:channel activity"/>
    <property type="evidence" value="ECO:0007669"/>
    <property type="project" value="TreeGrafter"/>
</dbReference>
<dbReference type="Pfam" id="PF00452">
    <property type="entry name" value="Bcl-2"/>
    <property type="match status" value="1"/>
</dbReference>
<dbReference type="InterPro" id="IPR036834">
    <property type="entry name" value="Bcl-2-like_sf"/>
</dbReference>
<dbReference type="GO" id="GO:0051400">
    <property type="term" value="F:BH domain binding"/>
    <property type="evidence" value="ECO:0007669"/>
    <property type="project" value="TreeGrafter"/>
</dbReference>
<dbReference type="PANTHER" id="PTHR11256:SF56">
    <property type="entry name" value="BCL-2 BCL-2 HOMOLOGY REGION 1-3 DOMAIN-CONTAINING PROTEIN"/>
    <property type="match status" value="1"/>
</dbReference>
<dbReference type="SUPFAM" id="SSF56854">
    <property type="entry name" value="Bcl-2 inhibitors of programmed cell death"/>
    <property type="match status" value="1"/>
</dbReference>
<evidence type="ECO:0000313" key="5">
    <source>
        <dbReference type="EMBL" id="GFN93900.1"/>
    </source>
</evidence>
<evidence type="ECO:0000256" key="1">
    <source>
        <dbReference type="ARBA" id="ARBA00009458"/>
    </source>
</evidence>
<dbReference type="PANTHER" id="PTHR11256">
    <property type="entry name" value="BCL-2 RELATED"/>
    <property type="match status" value="1"/>
</dbReference>
<dbReference type="GO" id="GO:0001836">
    <property type="term" value="P:release of cytochrome c from mitochondria"/>
    <property type="evidence" value="ECO:0007669"/>
    <property type="project" value="TreeGrafter"/>
</dbReference>
<feature type="domain" description="Bcl-2 Bcl-2 homology region 1-3" evidence="4">
    <location>
        <begin position="34"/>
        <end position="131"/>
    </location>
</feature>
<keyword evidence="3" id="KW-0812">Transmembrane</keyword>
<dbReference type="SMART" id="SM00337">
    <property type="entry name" value="BCL"/>
    <property type="match status" value="1"/>
</dbReference>
<dbReference type="CDD" id="cd06845">
    <property type="entry name" value="Bcl-2_like"/>
    <property type="match status" value="1"/>
</dbReference>
<dbReference type="GO" id="GO:0008630">
    <property type="term" value="P:intrinsic apoptotic signaling pathway in response to DNA damage"/>
    <property type="evidence" value="ECO:0007669"/>
    <property type="project" value="TreeGrafter"/>
</dbReference>
<evidence type="ECO:0000259" key="4">
    <source>
        <dbReference type="SMART" id="SM00337"/>
    </source>
</evidence>
<keyword evidence="3" id="KW-1133">Transmembrane helix</keyword>
<gene>
    <name evidence="5" type="ORF">PoB_002040600</name>
</gene>
<comment type="caution">
    <text evidence="5">The sequence shown here is derived from an EMBL/GenBank/DDBJ whole genome shotgun (WGS) entry which is preliminary data.</text>
</comment>
<dbReference type="PROSITE" id="PS50062">
    <property type="entry name" value="BCL2_FAMILY"/>
    <property type="match status" value="1"/>
</dbReference>
<dbReference type="Gene3D" id="1.10.437.10">
    <property type="entry name" value="Blc2-like"/>
    <property type="match status" value="1"/>
</dbReference>
<feature type="transmembrane region" description="Helical" evidence="3">
    <location>
        <begin position="146"/>
        <end position="166"/>
    </location>
</feature>
<accession>A0AAV3ZDB7</accession>
<evidence type="ECO:0000313" key="6">
    <source>
        <dbReference type="Proteomes" id="UP000735302"/>
    </source>
</evidence>
<keyword evidence="6" id="KW-1185">Reference proteome</keyword>
<dbReference type="GO" id="GO:0008053">
    <property type="term" value="P:mitochondrial fusion"/>
    <property type="evidence" value="ECO:0007669"/>
    <property type="project" value="TreeGrafter"/>
</dbReference>
<dbReference type="GO" id="GO:0005741">
    <property type="term" value="C:mitochondrial outer membrane"/>
    <property type="evidence" value="ECO:0007669"/>
    <property type="project" value="TreeGrafter"/>
</dbReference>
<proteinExistence type="inferred from homology"/>
<name>A0AAV3ZDB7_9GAST</name>
<dbReference type="GO" id="GO:0097192">
    <property type="term" value="P:extrinsic apoptotic signaling pathway in absence of ligand"/>
    <property type="evidence" value="ECO:0007669"/>
    <property type="project" value="TreeGrafter"/>
</dbReference>
<dbReference type="Proteomes" id="UP000735302">
    <property type="component" value="Unassembled WGS sequence"/>
</dbReference>
<reference evidence="5 6" key="1">
    <citation type="journal article" date="2021" name="Elife">
        <title>Chloroplast acquisition without the gene transfer in kleptoplastic sea slugs, Plakobranchus ocellatus.</title>
        <authorList>
            <person name="Maeda T."/>
            <person name="Takahashi S."/>
            <person name="Yoshida T."/>
            <person name="Shimamura S."/>
            <person name="Takaki Y."/>
            <person name="Nagai Y."/>
            <person name="Toyoda A."/>
            <person name="Suzuki Y."/>
            <person name="Arimoto A."/>
            <person name="Ishii H."/>
            <person name="Satoh N."/>
            <person name="Nishiyama T."/>
            <person name="Hasebe M."/>
            <person name="Maruyama T."/>
            <person name="Minagawa J."/>
            <person name="Obokata J."/>
            <person name="Shigenobu S."/>
        </authorList>
    </citation>
    <scope>NUCLEOTIDE SEQUENCE [LARGE SCALE GENOMIC DNA]</scope>
</reference>
<keyword evidence="3" id="KW-0472">Membrane</keyword>
<dbReference type="EMBL" id="BLXT01002372">
    <property type="protein sequence ID" value="GFN93900.1"/>
    <property type="molecule type" value="Genomic_DNA"/>
</dbReference>
<dbReference type="InterPro" id="IPR046371">
    <property type="entry name" value="Bcl-2_BH1-3"/>
</dbReference>
<evidence type="ECO:0000256" key="3">
    <source>
        <dbReference type="SAM" id="Phobius"/>
    </source>
</evidence>
<dbReference type="AlphaFoldDB" id="A0AAV3ZDB7"/>
<evidence type="ECO:0000256" key="2">
    <source>
        <dbReference type="ARBA" id="ARBA00022703"/>
    </source>
</evidence>
<dbReference type="InterPro" id="IPR002475">
    <property type="entry name" value="Bcl2-like"/>
</dbReference>
<keyword evidence="2" id="KW-0053">Apoptosis</keyword>
<organism evidence="5 6">
    <name type="scientific">Plakobranchus ocellatus</name>
    <dbReference type="NCBI Taxonomy" id="259542"/>
    <lineage>
        <taxon>Eukaryota</taxon>
        <taxon>Metazoa</taxon>
        <taxon>Spiralia</taxon>
        <taxon>Lophotrochozoa</taxon>
        <taxon>Mollusca</taxon>
        <taxon>Gastropoda</taxon>
        <taxon>Heterobranchia</taxon>
        <taxon>Euthyneura</taxon>
        <taxon>Panpulmonata</taxon>
        <taxon>Sacoglossa</taxon>
        <taxon>Placobranchoidea</taxon>
        <taxon>Plakobranchidae</taxon>
        <taxon>Plakobranchus</taxon>
    </lineage>
</organism>
<dbReference type="GO" id="GO:0042981">
    <property type="term" value="P:regulation of apoptotic process"/>
    <property type="evidence" value="ECO:0007669"/>
    <property type="project" value="InterPro"/>
</dbReference>
<protein>
    <submittedName>
        <fullName evidence="5">Apoptosis regulator bax</fullName>
    </submittedName>
</protein>
<sequence length="168" mass="19052">MLEQDGIGNDAPAMELLQEMEAPRDLPPEHVIEIKRAIKTIIAAQDEDDKLRGLISQVPQDMNEEVTFNVAARLFDDGIFNWGRVVGLFYLAYKICKGVVNVVGLLRSLIDTIISFMRQRVMGWILQQGGWEGFRDFVRRTSIQKWFVFGSVAALAGGIVVYNFFLKK</sequence>
<comment type="similarity">
    <text evidence="1">Belongs to the Bcl-2 family.</text>
</comment>